<feature type="domain" description="Pyruvate carboxyltransferase" evidence="3">
    <location>
        <begin position="2"/>
        <end position="264"/>
    </location>
</feature>
<evidence type="ECO:0000313" key="4">
    <source>
        <dbReference type="EMBL" id="MBD2149723.1"/>
    </source>
</evidence>
<dbReference type="EMBL" id="JACJPY010000012">
    <property type="protein sequence ID" value="MBD2149723.1"/>
    <property type="molecule type" value="Genomic_DNA"/>
</dbReference>
<proteinExistence type="inferred from homology"/>
<accession>A0A926URU1</accession>
<dbReference type="Gene3D" id="1.10.238.260">
    <property type="match status" value="1"/>
</dbReference>
<dbReference type="GO" id="GO:0019752">
    <property type="term" value="P:carboxylic acid metabolic process"/>
    <property type="evidence" value="ECO:0007669"/>
    <property type="project" value="InterPro"/>
</dbReference>
<dbReference type="Proteomes" id="UP000631421">
    <property type="component" value="Unassembled WGS sequence"/>
</dbReference>
<dbReference type="InterPro" id="IPR000891">
    <property type="entry name" value="PYR_CT"/>
</dbReference>
<dbReference type="InterPro" id="IPR054691">
    <property type="entry name" value="LeuA/HCS_post-cat"/>
</dbReference>
<dbReference type="PANTHER" id="PTHR42880:SF1">
    <property type="entry name" value="ISOPROPYLMALATE_HOMOCITRATE_CITRAMALATE SYNTHASE FAMILY PROTEIN"/>
    <property type="match status" value="1"/>
</dbReference>
<evidence type="ECO:0000259" key="3">
    <source>
        <dbReference type="PROSITE" id="PS50991"/>
    </source>
</evidence>
<dbReference type="Pfam" id="PF22617">
    <property type="entry name" value="HCS_D2"/>
    <property type="match status" value="1"/>
</dbReference>
<dbReference type="PROSITE" id="PS00815">
    <property type="entry name" value="AIPM_HOMOCIT_SYNTH_1"/>
    <property type="match status" value="1"/>
</dbReference>
<dbReference type="Pfam" id="PF00682">
    <property type="entry name" value="HMGL-like"/>
    <property type="match status" value="1"/>
</dbReference>
<dbReference type="Gene3D" id="3.20.20.70">
    <property type="entry name" value="Aldolase class I"/>
    <property type="match status" value="1"/>
</dbReference>
<dbReference type="RefSeq" id="WP_190350089.1">
    <property type="nucleotide sequence ID" value="NZ_JACJPY010000012.1"/>
</dbReference>
<dbReference type="PANTHER" id="PTHR42880">
    <property type="entry name" value="HOMOCITRATE SYNTHASE"/>
    <property type="match status" value="1"/>
</dbReference>
<dbReference type="SUPFAM" id="SSF51569">
    <property type="entry name" value="Aldolase"/>
    <property type="match status" value="1"/>
</dbReference>
<evidence type="ECO:0000256" key="1">
    <source>
        <dbReference type="ARBA" id="ARBA00022679"/>
    </source>
</evidence>
<reference evidence="4" key="1">
    <citation type="journal article" date="2015" name="ISME J.">
        <title>Draft Genome Sequence of Streptomyces incarnatus NRRL8089, which Produces the Nucleoside Antibiotic Sinefungin.</title>
        <authorList>
            <person name="Oshima K."/>
            <person name="Hattori M."/>
            <person name="Shimizu H."/>
            <person name="Fukuda K."/>
            <person name="Nemoto M."/>
            <person name="Inagaki K."/>
            <person name="Tamura T."/>
        </authorList>
    </citation>
    <scope>NUCLEOTIDE SEQUENCE</scope>
    <source>
        <strain evidence="4">FACHB-1277</strain>
    </source>
</reference>
<dbReference type="GO" id="GO:0046912">
    <property type="term" value="F:acyltransferase activity, acyl groups converted into alkyl on transfer"/>
    <property type="evidence" value="ECO:0007669"/>
    <property type="project" value="InterPro"/>
</dbReference>
<dbReference type="AlphaFoldDB" id="A0A926URU1"/>
<evidence type="ECO:0000313" key="5">
    <source>
        <dbReference type="Proteomes" id="UP000631421"/>
    </source>
</evidence>
<organism evidence="4 5">
    <name type="scientific">Pseudanabaena cinerea FACHB-1277</name>
    <dbReference type="NCBI Taxonomy" id="2949581"/>
    <lineage>
        <taxon>Bacteria</taxon>
        <taxon>Bacillati</taxon>
        <taxon>Cyanobacteriota</taxon>
        <taxon>Cyanophyceae</taxon>
        <taxon>Pseudanabaenales</taxon>
        <taxon>Pseudanabaenaceae</taxon>
        <taxon>Pseudanabaena</taxon>
        <taxon>Pseudanabaena cinerea</taxon>
    </lineage>
</organism>
<dbReference type="InterPro" id="IPR002034">
    <property type="entry name" value="AIPM/Hcit_synth_CS"/>
</dbReference>
<dbReference type="PROSITE" id="PS50991">
    <property type="entry name" value="PYR_CT"/>
    <property type="match status" value="1"/>
</dbReference>
<name>A0A926URU1_9CYAN</name>
<evidence type="ECO:0000256" key="2">
    <source>
        <dbReference type="RuleBase" id="RU003523"/>
    </source>
</evidence>
<comment type="caution">
    <text evidence="4">The sequence shown here is derived from an EMBL/GenBank/DDBJ whole genome shotgun (WGS) entry which is preliminary data.</text>
</comment>
<reference evidence="4" key="2">
    <citation type="submission" date="2020-08" db="EMBL/GenBank/DDBJ databases">
        <authorList>
            <person name="Chen M."/>
            <person name="Teng W."/>
            <person name="Zhao L."/>
            <person name="Hu C."/>
            <person name="Zhou Y."/>
            <person name="Han B."/>
            <person name="Song L."/>
            <person name="Shu W."/>
        </authorList>
    </citation>
    <scope>NUCLEOTIDE SEQUENCE</scope>
    <source>
        <strain evidence="4">FACHB-1277</strain>
    </source>
</reference>
<dbReference type="PROSITE" id="PS00816">
    <property type="entry name" value="AIPM_HOMOCIT_SYNTH_2"/>
    <property type="match status" value="1"/>
</dbReference>
<sequence length="401" mass="43886">MIQILDSTLREGEQSPGVYFSPSIKLAIAQLLDQIGVDIIEVGNPAVDPEIALAVTNIAKAGLKSKIGAHSLCRLKDVDKALDCGIDFLGIFYSVSQKRLQQDYDISLGTAIDRIVQVITYAHSQQPDLIIRYTPEDTVRSPIENVIAAAIAAVQAGASIISIADTTGYAKPFHPQRRISHYVTTIKEALAEHHLYPKIEVHCHNDRGLALANGLDAYYAGADIIDVSVMGIGERAGIIDIGTILANLIEISPEQNQWRLEYLKDLYSLVSHYSHIPIPPHHPLVGKNAFTHYAGVHVSAIAKDESLYQSIDPKNLGVKSDIALGMQSGISAVLLALKQINREELIDDHDLVSKILKEIKEISKRGTPINIERELPSIVESCSSISRSINRSINEMVGILY</sequence>
<keyword evidence="1 2" id="KW-0808">Transferase</keyword>
<keyword evidence="5" id="KW-1185">Reference proteome</keyword>
<comment type="similarity">
    <text evidence="2">Belongs to the alpha-IPM synthase/homocitrate synthase family.</text>
</comment>
<gene>
    <name evidence="4" type="ORF">H6F44_06230</name>
</gene>
<dbReference type="InterPro" id="IPR013785">
    <property type="entry name" value="Aldolase_TIM"/>
</dbReference>
<protein>
    <submittedName>
        <fullName evidence="4">2-isopropylmalate synthase</fullName>
    </submittedName>
</protein>